<dbReference type="GeneID" id="18926768"/>
<dbReference type="AlphaFoldDB" id="F4RK19"/>
<dbReference type="KEGG" id="mlr:MELLADRAFT_124460"/>
<organism evidence="3">
    <name type="scientific">Melampsora larici-populina (strain 98AG31 / pathotype 3-4-7)</name>
    <name type="common">Poplar leaf rust fungus</name>
    <dbReference type="NCBI Taxonomy" id="747676"/>
    <lineage>
        <taxon>Eukaryota</taxon>
        <taxon>Fungi</taxon>
        <taxon>Dikarya</taxon>
        <taxon>Basidiomycota</taxon>
        <taxon>Pucciniomycotina</taxon>
        <taxon>Pucciniomycetes</taxon>
        <taxon>Pucciniales</taxon>
        <taxon>Melampsoraceae</taxon>
        <taxon>Melampsora</taxon>
    </lineage>
</organism>
<dbReference type="Proteomes" id="UP000001072">
    <property type="component" value="Unassembled WGS sequence"/>
</dbReference>
<feature type="signal peptide" evidence="1">
    <location>
        <begin position="1"/>
        <end position="21"/>
    </location>
</feature>
<feature type="chain" id="PRO_5003321643" evidence="1">
    <location>
        <begin position="22"/>
        <end position="99"/>
    </location>
</feature>
<name>F4RK19_MELLP</name>
<dbReference type="HOGENOM" id="CLU_160140_0_0_1"/>
<dbReference type="EMBL" id="GL883105">
    <property type="protein sequence ID" value="EGG07265.1"/>
    <property type="molecule type" value="Genomic_DNA"/>
</dbReference>
<reference evidence="3" key="1">
    <citation type="journal article" date="2011" name="Proc. Natl. Acad. Sci. U.S.A.">
        <title>Obligate biotrophy features unraveled by the genomic analysis of rust fungi.</title>
        <authorList>
            <person name="Duplessis S."/>
            <person name="Cuomo C.A."/>
            <person name="Lin Y.-C."/>
            <person name="Aerts A."/>
            <person name="Tisserant E."/>
            <person name="Veneault-Fourrey C."/>
            <person name="Joly D.L."/>
            <person name="Hacquard S."/>
            <person name="Amselem J."/>
            <person name="Cantarel B.L."/>
            <person name="Chiu R."/>
            <person name="Coutinho P.M."/>
            <person name="Feau N."/>
            <person name="Field M."/>
            <person name="Frey P."/>
            <person name="Gelhaye E."/>
            <person name="Goldberg J."/>
            <person name="Grabherr M.G."/>
            <person name="Kodira C.D."/>
            <person name="Kohler A."/>
            <person name="Kuees U."/>
            <person name="Lindquist E.A."/>
            <person name="Lucas S.M."/>
            <person name="Mago R."/>
            <person name="Mauceli E."/>
            <person name="Morin E."/>
            <person name="Murat C."/>
            <person name="Pangilinan J.L."/>
            <person name="Park R."/>
            <person name="Pearson M."/>
            <person name="Quesneville H."/>
            <person name="Rouhier N."/>
            <person name="Sakthikumar S."/>
            <person name="Salamov A.A."/>
            <person name="Schmutz J."/>
            <person name="Selles B."/>
            <person name="Shapiro H."/>
            <person name="Tanguay P."/>
            <person name="Tuskan G.A."/>
            <person name="Henrissat B."/>
            <person name="Van de Peer Y."/>
            <person name="Rouze P."/>
            <person name="Ellis J.G."/>
            <person name="Dodds P.N."/>
            <person name="Schein J.E."/>
            <person name="Zhong S."/>
            <person name="Hamelin R.C."/>
            <person name="Grigoriev I.V."/>
            <person name="Szabo L.J."/>
            <person name="Martin F."/>
        </authorList>
    </citation>
    <scope>NUCLEOTIDE SEQUENCE [LARGE SCALE GENOMIC DNA]</scope>
    <source>
        <strain evidence="3">98AG31 / pathotype 3-4-7</strain>
    </source>
</reference>
<keyword evidence="1" id="KW-0732">Signal</keyword>
<gene>
    <name evidence="2" type="ORF">MELLADRAFT_124460</name>
</gene>
<keyword evidence="3" id="KW-1185">Reference proteome</keyword>
<evidence type="ECO:0000256" key="1">
    <source>
        <dbReference type="SAM" id="SignalP"/>
    </source>
</evidence>
<proteinExistence type="predicted"/>
<accession>F4RK19</accession>
<dbReference type="VEuPathDB" id="FungiDB:MELLADRAFT_124460"/>
<evidence type="ECO:0000313" key="3">
    <source>
        <dbReference type="Proteomes" id="UP000001072"/>
    </source>
</evidence>
<dbReference type="InParanoid" id="F4RK19"/>
<protein>
    <submittedName>
        <fullName evidence="2">Secreted protein</fullName>
    </submittedName>
</protein>
<sequence length="99" mass="11379">MNHVRACLYLWALFAAGTAFANEPRACECIMEKLVGRFKCMPFTCTQCQNAIECPQKGITTRYECHTCKNLKDYPYRHTHGQQIQSICPACVELSRETR</sequence>
<dbReference type="RefSeq" id="XP_007409707.1">
    <property type="nucleotide sequence ID" value="XM_007409645.1"/>
</dbReference>
<evidence type="ECO:0000313" key="2">
    <source>
        <dbReference type="EMBL" id="EGG07265.1"/>
    </source>
</evidence>